<sequence length="519" mass="58566">MWHVQKGGMWYEGFEPPPALGIICDFVRDELTPYRHLKPTPRGTNHGWPDLSSSDLSLLMHASIAASSRNWEEVKDNAAECSVILGQREVGPFSFLFTRTGPNKKPVNFWETDGDSYRVAGHTISTFCRTRLVHGLSTWYNLYQRGPSTDVKGRLVTGLPSREYNALNLTFEHRGADFDRNSLMTIMERVTNWWKGKGPFRLTLKEQDFSGYDLHVAWEYQMMVNERLYSHVFREWGLDSASYVEQSTIGVVGPPIRPGSVGYVYPRKGQTMSGSIFTTTDGCLIALSVAVSAISAGYGISESEGWKWYLDGAFGLLAWGDDVLMVLNEAQFDVDAYLARVAELGFKVTFSSGHTFLMVWHGRTRSFNLAGRSAMQTLFREHGTLDRDIALLGFVARFTASQGDPLWQDAIMAATESNWLGQWAQRFSYAQRYVQEPAFIARVQRALKADVKQASRLLSSLTRGERDPSINLRMAPFLSKVFDTKLMFASSTLMDESRGAPPKHWARRLLLEENPLGTR</sequence>
<accession>A0A2V0RMG2</accession>
<dbReference type="SUPFAM" id="SSF56672">
    <property type="entry name" value="DNA/RNA polymerases"/>
    <property type="match status" value="1"/>
</dbReference>
<proteinExistence type="predicted"/>
<dbReference type="InterPro" id="IPR043502">
    <property type="entry name" value="DNA/RNA_pol_sf"/>
</dbReference>
<name>A0A2V0RMG2_9ZZZZ</name>
<protein>
    <recommendedName>
        <fullName evidence="2">RdRp</fullName>
    </recommendedName>
</protein>
<reference evidence="1" key="1">
    <citation type="submission" date="2017-04" db="EMBL/GenBank/DDBJ databases">
        <title>Unveiling RNA virosphere associated with marine microorganisms.</title>
        <authorList>
            <person name="Urayama S."/>
            <person name="Takaki Y."/>
            <person name="Nishi S."/>
            <person name="Yoshida Y."/>
            <person name="Deguchi S."/>
            <person name="Takai K."/>
            <person name="Nunoura T."/>
        </authorList>
    </citation>
    <scope>NUCLEOTIDE SEQUENCE</scope>
</reference>
<evidence type="ECO:0008006" key="2">
    <source>
        <dbReference type="Google" id="ProtNLM"/>
    </source>
</evidence>
<comment type="caution">
    <text evidence="1">The sequence shown here is derived from an EMBL/GenBank/DDBJ whole genome shotgun (WGS) entry which is preliminary data.</text>
</comment>
<organism evidence="1">
    <name type="scientific">viral metagenome</name>
    <dbReference type="NCBI Taxonomy" id="1070528"/>
    <lineage>
        <taxon>unclassified sequences</taxon>
        <taxon>metagenomes</taxon>
        <taxon>organismal metagenomes</taxon>
    </lineage>
</organism>
<evidence type="ECO:0000313" key="1">
    <source>
        <dbReference type="EMBL" id="GBH22140.1"/>
    </source>
</evidence>
<dbReference type="AlphaFoldDB" id="A0A2V0RMG2"/>
<dbReference type="EMBL" id="BDQA01000687">
    <property type="protein sequence ID" value="GBH22140.1"/>
    <property type="molecule type" value="Genomic_RNA"/>
</dbReference>